<organism evidence="2 3">
    <name type="scientific">Helicobacter suis</name>
    <dbReference type="NCBI Taxonomy" id="104628"/>
    <lineage>
        <taxon>Bacteria</taxon>
        <taxon>Pseudomonadati</taxon>
        <taxon>Campylobacterota</taxon>
        <taxon>Epsilonproteobacteria</taxon>
        <taxon>Campylobacterales</taxon>
        <taxon>Helicobacteraceae</taxon>
        <taxon>Helicobacter</taxon>
    </lineage>
</organism>
<evidence type="ECO:0000313" key="2">
    <source>
        <dbReference type="EMBL" id="BCD70857.1"/>
    </source>
</evidence>
<proteinExistence type="predicted"/>
<dbReference type="EMBL" id="AP023036">
    <property type="protein sequence ID" value="BCD46524.1"/>
    <property type="molecule type" value="Genomic_DNA"/>
</dbReference>
<keyword evidence="4" id="KW-1185">Reference proteome</keyword>
<dbReference type="Proteomes" id="UP000317935">
    <property type="component" value="Chromosome"/>
</dbReference>
<gene>
    <name evidence="1" type="ORF">NHP190020_15630</name>
    <name evidence="2" type="ORF">SNTW_15020</name>
</gene>
<protein>
    <submittedName>
        <fullName evidence="2">Uncharacterized protein</fullName>
    </submittedName>
</protein>
<name>A0A6J4CZD3_9HELI</name>
<sequence>MCDHGITRDTRNRKKINAREEVLGFVQVVTQSQTTLENYNANLSKWKRMAENRITSTKNNPRILSLKF</sequence>
<dbReference type="EMBL" id="AP019774">
    <property type="protein sequence ID" value="BCD70857.1"/>
    <property type="molecule type" value="Genomic_DNA"/>
</dbReference>
<reference evidence="1 4" key="2">
    <citation type="submission" date="2020-04" db="EMBL/GenBank/DDBJ databases">
        <title>Genomic analysis of gastric non-Helicobacter pylori Helicobacters isolated in Japan.</title>
        <authorList>
            <person name="Suzuki M."/>
            <person name="Rimbara E."/>
        </authorList>
    </citation>
    <scope>NUCLEOTIDE SEQUENCE [LARGE SCALE GENOMIC DNA]</scope>
    <source>
        <strain evidence="1 4">NHP19-0020</strain>
    </source>
</reference>
<accession>A0A6J4CZD3</accession>
<evidence type="ECO:0000313" key="1">
    <source>
        <dbReference type="EMBL" id="BCD46524.1"/>
    </source>
</evidence>
<dbReference type="Proteomes" id="UP000509742">
    <property type="component" value="Chromosome"/>
</dbReference>
<dbReference type="AlphaFoldDB" id="A0A6J4CZD3"/>
<evidence type="ECO:0000313" key="4">
    <source>
        <dbReference type="Proteomes" id="UP000509742"/>
    </source>
</evidence>
<reference evidence="2 3" key="1">
    <citation type="submission" date="2019-06" db="EMBL/GenBank/DDBJ databases">
        <title>Complete genome sequence of Helicobacter suis SNTW101c.</title>
        <authorList>
            <person name="Rimbara E."/>
            <person name="Suzuki M."/>
            <person name="Matsui H."/>
            <person name="Nakamura M."/>
            <person name="Mori S."/>
            <person name="Shibayama K."/>
        </authorList>
    </citation>
    <scope>NUCLEOTIDE SEQUENCE [LARGE SCALE GENOMIC DNA]</scope>
    <source>
        <strain evidence="2 3">SNTW101c</strain>
    </source>
</reference>
<evidence type="ECO:0000313" key="3">
    <source>
        <dbReference type="Proteomes" id="UP000317935"/>
    </source>
</evidence>